<dbReference type="PANTHER" id="PTHR23080">
    <property type="entry name" value="THAP DOMAIN PROTEIN"/>
    <property type="match status" value="1"/>
</dbReference>
<reference evidence="1 2" key="1">
    <citation type="submission" date="2020-06" db="EMBL/GenBank/DDBJ databases">
        <authorList>
            <person name="Li R."/>
            <person name="Bekaert M."/>
        </authorList>
    </citation>
    <scope>NUCLEOTIDE SEQUENCE [LARGE SCALE GENOMIC DNA]</scope>
    <source>
        <strain evidence="2">wild</strain>
    </source>
</reference>
<proteinExistence type="predicted"/>
<dbReference type="AlphaFoldDB" id="A0A6J8CH06"/>
<protein>
    <recommendedName>
        <fullName evidence="3">DDE Tnp4 domain-containing protein</fullName>
    </recommendedName>
</protein>
<dbReference type="OrthoDB" id="7331812at2759"/>
<dbReference type="Proteomes" id="UP000507470">
    <property type="component" value="Unassembled WGS sequence"/>
</dbReference>
<name>A0A6J8CH06_MYTCO</name>
<sequence>MIKNNVIQFISTPNPRNTEAYNIIYRCLTLLMNELRLKRAYQIAEIIKSNRQPKSLEKLLTNAKLPTEEERIYDCPQPTAELMLSYTDGITQTPSMPMFSAEDFANDDTAMHFYTGLESYTKFLFVLTTLGPAAHCDSVMADKGFNVQDLFAKIDVAVNIPTVFKNDRQIVERCRIVQLCDPGDSVMADKGFNVQDLFAKIDVAVNIPTVFKK</sequence>
<keyword evidence="2" id="KW-1185">Reference proteome</keyword>
<dbReference type="EMBL" id="CACVKT020005281">
    <property type="protein sequence ID" value="CAC5394347.1"/>
    <property type="molecule type" value="Genomic_DNA"/>
</dbReference>
<organism evidence="1 2">
    <name type="scientific">Mytilus coruscus</name>
    <name type="common">Sea mussel</name>
    <dbReference type="NCBI Taxonomy" id="42192"/>
    <lineage>
        <taxon>Eukaryota</taxon>
        <taxon>Metazoa</taxon>
        <taxon>Spiralia</taxon>
        <taxon>Lophotrochozoa</taxon>
        <taxon>Mollusca</taxon>
        <taxon>Bivalvia</taxon>
        <taxon>Autobranchia</taxon>
        <taxon>Pteriomorphia</taxon>
        <taxon>Mytilida</taxon>
        <taxon>Mytiloidea</taxon>
        <taxon>Mytilidae</taxon>
        <taxon>Mytilinae</taxon>
        <taxon>Mytilus</taxon>
    </lineage>
</organism>
<gene>
    <name evidence="1" type="ORF">MCOR_29102</name>
</gene>
<evidence type="ECO:0008006" key="3">
    <source>
        <dbReference type="Google" id="ProtNLM"/>
    </source>
</evidence>
<accession>A0A6J8CH06</accession>
<evidence type="ECO:0000313" key="2">
    <source>
        <dbReference type="Proteomes" id="UP000507470"/>
    </source>
</evidence>
<evidence type="ECO:0000313" key="1">
    <source>
        <dbReference type="EMBL" id="CAC5394347.1"/>
    </source>
</evidence>